<sequence length="272" mass="31608">MNKTTISVAIATFNEENNIKRCLDSVNSWVDEIVIADGNSSDNTTEIASKYNNVKIIKTVNKPLFHINKNIAIDSCKSQWILQLDADEVVSPKLANEIQNILSKSPDEIIENGFWIKRQNFFLGTFLKKGGQYPDPTLRLYKNGKGKLPCIDVHEQAKIESPVGILKNDLLHYADPTFSRYLLRHNRYTTLLAKKYQEEKLPLNFINFLNYFCLKPKIWFLSTYLRHRGYVDGFPGFVFSLFSALRFPISYIKYWELQKSHRSINLSQDWDK</sequence>
<proteinExistence type="predicted"/>
<dbReference type="GO" id="GO:0016740">
    <property type="term" value="F:transferase activity"/>
    <property type="evidence" value="ECO:0007669"/>
    <property type="project" value="UniProtKB-KW"/>
</dbReference>
<evidence type="ECO:0000313" key="2">
    <source>
        <dbReference type="EMBL" id="KKQ70803.1"/>
    </source>
</evidence>
<evidence type="ECO:0000313" key="3">
    <source>
        <dbReference type="Proteomes" id="UP000034406"/>
    </source>
</evidence>
<name>A0A0G0JTJ1_9BACT</name>
<dbReference type="Pfam" id="PF00535">
    <property type="entry name" value="Glycos_transf_2"/>
    <property type="match status" value="1"/>
</dbReference>
<feature type="domain" description="Glycosyltransferase 2-like" evidence="1">
    <location>
        <begin position="7"/>
        <end position="109"/>
    </location>
</feature>
<dbReference type="InterPro" id="IPR029044">
    <property type="entry name" value="Nucleotide-diphossugar_trans"/>
</dbReference>
<dbReference type="PANTHER" id="PTHR43630">
    <property type="entry name" value="POLY-BETA-1,6-N-ACETYL-D-GLUCOSAMINE SYNTHASE"/>
    <property type="match status" value="1"/>
</dbReference>
<dbReference type="AlphaFoldDB" id="A0A0G0JTJ1"/>
<gene>
    <name evidence="2" type="ORF">US90_C0005G0017</name>
</gene>
<dbReference type="CDD" id="cd02511">
    <property type="entry name" value="Beta4Glucosyltransferase"/>
    <property type="match status" value="1"/>
</dbReference>
<dbReference type="EMBL" id="LBUT01000005">
    <property type="protein sequence ID" value="KKQ70803.1"/>
    <property type="molecule type" value="Genomic_DNA"/>
</dbReference>
<accession>A0A0G0JTJ1</accession>
<dbReference type="Gene3D" id="3.90.550.10">
    <property type="entry name" value="Spore Coat Polysaccharide Biosynthesis Protein SpsA, Chain A"/>
    <property type="match status" value="1"/>
</dbReference>
<dbReference type="SUPFAM" id="SSF53448">
    <property type="entry name" value="Nucleotide-diphospho-sugar transferases"/>
    <property type="match status" value="1"/>
</dbReference>
<reference evidence="2 3" key="1">
    <citation type="journal article" date="2015" name="Nature">
        <title>rRNA introns, odd ribosomes, and small enigmatic genomes across a large radiation of phyla.</title>
        <authorList>
            <person name="Brown C.T."/>
            <person name="Hug L.A."/>
            <person name="Thomas B.C."/>
            <person name="Sharon I."/>
            <person name="Castelle C.J."/>
            <person name="Singh A."/>
            <person name="Wilkins M.J."/>
            <person name="Williams K.H."/>
            <person name="Banfield J.F."/>
        </authorList>
    </citation>
    <scope>NUCLEOTIDE SEQUENCE [LARGE SCALE GENOMIC DNA]</scope>
</reference>
<comment type="caution">
    <text evidence="2">The sequence shown here is derived from an EMBL/GenBank/DDBJ whole genome shotgun (WGS) entry which is preliminary data.</text>
</comment>
<evidence type="ECO:0000259" key="1">
    <source>
        <dbReference type="Pfam" id="PF00535"/>
    </source>
</evidence>
<keyword evidence="2" id="KW-0808">Transferase</keyword>
<dbReference type="Proteomes" id="UP000034406">
    <property type="component" value="Unassembled WGS sequence"/>
</dbReference>
<dbReference type="InterPro" id="IPR001173">
    <property type="entry name" value="Glyco_trans_2-like"/>
</dbReference>
<protein>
    <submittedName>
        <fullName evidence="2">Glycosyl transferase family 2</fullName>
    </submittedName>
</protein>
<organism evidence="2 3">
    <name type="scientific">Candidatus Shapirobacteria bacterium GW2011_GWE2_38_30</name>
    <dbReference type="NCBI Taxonomy" id="1618490"/>
    <lineage>
        <taxon>Bacteria</taxon>
        <taxon>Candidatus Shapironibacteriota</taxon>
    </lineage>
</organism>
<dbReference type="STRING" id="1618490.US90_C0005G0017"/>
<dbReference type="PANTHER" id="PTHR43630:SF2">
    <property type="entry name" value="GLYCOSYLTRANSFERASE"/>
    <property type="match status" value="1"/>
</dbReference>